<evidence type="ECO:0000256" key="1">
    <source>
        <dbReference type="SAM" id="Phobius"/>
    </source>
</evidence>
<reference evidence="2 3" key="1">
    <citation type="journal article" date="2013" name="Genome Announc.">
        <title>Complete Genome of a Methanosarcina mazei Strain Isolated from Sediment Samples from an Amazonian Flooded Area.</title>
        <authorList>
            <person name="Assis das Gracas D."/>
            <person name="Thiago Juca Ramos R."/>
            <person name="Vieira Araujo A.C."/>
            <person name="Zahlouth R."/>
            <person name="Ribeiro Carneiro A."/>
            <person name="Souza Lopes T."/>
            <person name="Azevedo Barauna R."/>
            <person name="Azevedo V."/>
            <person name="Cruz Schneider M.P."/>
            <person name="Pellizari V.H."/>
            <person name="Silva A."/>
        </authorList>
    </citation>
    <scope>NUCLEOTIDE SEQUENCE [LARGE SCALE GENOMIC DNA]</scope>
    <source>
        <strain evidence="2 3">Tuc01</strain>
    </source>
</reference>
<keyword evidence="1" id="KW-1133">Transmembrane helix</keyword>
<dbReference type="EMBL" id="CP004144">
    <property type="protein sequence ID" value="AGF97936.1"/>
    <property type="molecule type" value="Genomic_DNA"/>
</dbReference>
<dbReference type="AlphaFoldDB" id="M1Q052"/>
<accession>M1Q052</accession>
<dbReference type="BioCyc" id="MMAZ1236903:G139K-2520-MONOMER"/>
<keyword evidence="1" id="KW-0812">Transmembrane</keyword>
<dbReference type="KEGG" id="mmaz:MmTuc01_2642"/>
<feature type="transmembrane region" description="Helical" evidence="1">
    <location>
        <begin position="16"/>
        <end position="39"/>
    </location>
</feature>
<sequence length="47" mass="5347">MFIILCLYLSFTLIDYFQLLSFSGIIFSFPLFLGAGCFISSSVKRII</sequence>
<dbReference type="HOGENOM" id="CLU_3163141_0_0_2"/>
<proteinExistence type="predicted"/>
<organism evidence="2 3">
    <name type="scientific">Methanosarcina mazei Tuc01</name>
    <dbReference type="NCBI Taxonomy" id="1236903"/>
    <lineage>
        <taxon>Archaea</taxon>
        <taxon>Methanobacteriati</taxon>
        <taxon>Methanobacteriota</taxon>
        <taxon>Stenosarchaea group</taxon>
        <taxon>Methanomicrobia</taxon>
        <taxon>Methanosarcinales</taxon>
        <taxon>Methanosarcinaceae</taxon>
        <taxon>Methanosarcina</taxon>
    </lineage>
</organism>
<protein>
    <submittedName>
        <fullName evidence="2">Uncharacterized protein</fullName>
    </submittedName>
</protein>
<evidence type="ECO:0000313" key="2">
    <source>
        <dbReference type="EMBL" id="AGF97936.1"/>
    </source>
</evidence>
<gene>
    <name evidence="2" type="ORF">MmTuc01_2642</name>
</gene>
<keyword evidence="1" id="KW-0472">Membrane</keyword>
<name>M1Q052_METMZ</name>
<dbReference type="Proteomes" id="UP000011718">
    <property type="component" value="Chromosome"/>
</dbReference>
<evidence type="ECO:0000313" key="3">
    <source>
        <dbReference type="Proteomes" id="UP000011718"/>
    </source>
</evidence>